<dbReference type="Gene3D" id="1.20.1250.20">
    <property type="entry name" value="MFS general substrate transporter like domains"/>
    <property type="match status" value="2"/>
</dbReference>
<dbReference type="InterPro" id="IPR020846">
    <property type="entry name" value="MFS_dom"/>
</dbReference>
<feature type="transmembrane region" description="Helical" evidence="6">
    <location>
        <begin position="329"/>
        <end position="352"/>
    </location>
</feature>
<keyword evidence="5 6" id="KW-0472">Membrane</keyword>
<organism evidence="8 9">
    <name type="scientific">Cereibacter ovatus</name>
    <dbReference type="NCBI Taxonomy" id="439529"/>
    <lineage>
        <taxon>Bacteria</taxon>
        <taxon>Pseudomonadati</taxon>
        <taxon>Pseudomonadota</taxon>
        <taxon>Alphaproteobacteria</taxon>
        <taxon>Rhodobacterales</taxon>
        <taxon>Paracoccaceae</taxon>
        <taxon>Cereibacter</taxon>
    </lineage>
</organism>
<dbReference type="PANTHER" id="PTHR43124">
    <property type="entry name" value="PURINE EFFLUX PUMP PBUE"/>
    <property type="match status" value="1"/>
</dbReference>
<evidence type="ECO:0000256" key="3">
    <source>
        <dbReference type="ARBA" id="ARBA00022692"/>
    </source>
</evidence>
<name>A0A285CQ57_9RHOB</name>
<evidence type="ECO:0000256" key="4">
    <source>
        <dbReference type="ARBA" id="ARBA00022989"/>
    </source>
</evidence>
<feature type="transmembrane region" description="Helical" evidence="6">
    <location>
        <begin position="161"/>
        <end position="179"/>
    </location>
</feature>
<feature type="domain" description="Major facilitator superfamily (MFS) profile" evidence="7">
    <location>
        <begin position="4"/>
        <end position="390"/>
    </location>
</feature>
<sequence>MRAGIACLVLAYVLSQFYRAFLAVLTPVLKTELGATPEDLAAASGIWFLTFALMQFPVGWALDRVGPRLTSMVLLALGGAGGAVVFALAEGPGAIMLAMGLIGIGCSPVLMASYYIFARAYSPAVFGTLAGAVVGIGSLGNIAGSLPLAWTVEAFGWRETLFALAGVTMATAAAIGLLVRDPARVEGGAKGSVLDLLRMPVLWPVLIMMVVCYAPAAGLRGLWIGPYYADVFDASAAEIGTATLVMGLAMVAGSFAYGPLDRLLGTRKGLILGGNLLVGLCLLALWALPTTGGWTTLALFAGIGLFGASFPMVIAHGRAFVPAHLTGRGVTLLNFFGIAAPGIMQFATGAIHGSVAPVPPSAPYAALFLFFALFVLAGCAVYAFSHDRTD</sequence>
<feature type="transmembrane region" description="Helical" evidence="6">
    <location>
        <begin position="269"/>
        <end position="288"/>
    </location>
</feature>
<dbReference type="EMBL" id="OAOQ01000004">
    <property type="protein sequence ID" value="SNX69644.1"/>
    <property type="molecule type" value="Genomic_DNA"/>
</dbReference>
<gene>
    <name evidence="8" type="ORF">SAMN05878503_104143</name>
</gene>
<dbReference type="InterPro" id="IPR011701">
    <property type="entry name" value="MFS"/>
</dbReference>
<feature type="transmembrane region" description="Helical" evidence="6">
    <location>
        <begin position="364"/>
        <end position="384"/>
    </location>
</feature>
<keyword evidence="4 6" id="KW-1133">Transmembrane helix</keyword>
<dbReference type="InterPro" id="IPR050189">
    <property type="entry name" value="MFS_Efflux_Transporters"/>
</dbReference>
<evidence type="ECO:0000313" key="8">
    <source>
        <dbReference type="EMBL" id="SNX69644.1"/>
    </source>
</evidence>
<dbReference type="GO" id="GO:0022857">
    <property type="term" value="F:transmembrane transporter activity"/>
    <property type="evidence" value="ECO:0007669"/>
    <property type="project" value="InterPro"/>
</dbReference>
<dbReference type="SUPFAM" id="SSF103473">
    <property type="entry name" value="MFS general substrate transporter"/>
    <property type="match status" value="1"/>
</dbReference>
<feature type="transmembrane region" description="Helical" evidence="6">
    <location>
        <begin position="124"/>
        <end position="149"/>
    </location>
</feature>
<dbReference type="Pfam" id="PF07690">
    <property type="entry name" value="MFS_1"/>
    <property type="match status" value="1"/>
</dbReference>
<dbReference type="InterPro" id="IPR036259">
    <property type="entry name" value="MFS_trans_sf"/>
</dbReference>
<feature type="transmembrane region" description="Helical" evidence="6">
    <location>
        <begin position="294"/>
        <end position="317"/>
    </location>
</feature>
<feature type="transmembrane region" description="Helical" evidence="6">
    <location>
        <begin position="95"/>
        <end position="117"/>
    </location>
</feature>
<dbReference type="GO" id="GO:0005886">
    <property type="term" value="C:plasma membrane"/>
    <property type="evidence" value="ECO:0007669"/>
    <property type="project" value="UniProtKB-SubCell"/>
</dbReference>
<protein>
    <submittedName>
        <fullName evidence="8">Sugar phosphate permease</fullName>
    </submittedName>
</protein>
<accession>A0A285CQ57</accession>
<dbReference type="RefSeq" id="WP_097029958.1">
    <property type="nucleotide sequence ID" value="NZ_OAOQ01000004.1"/>
</dbReference>
<dbReference type="PANTHER" id="PTHR43124:SF3">
    <property type="entry name" value="CHLORAMPHENICOL EFFLUX PUMP RV0191"/>
    <property type="match status" value="1"/>
</dbReference>
<evidence type="ECO:0000259" key="7">
    <source>
        <dbReference type="PROSITE" id="PS50850"/>
    </source>
</evidence>
<dbReference type="OrthoDB" id="272777at2"/>
<proteinExistence type="predicted"/>
<feature type="transmembrane region" description="Helical" evidence="6">
    <location>
        <begin position="69"/>
        <end position="89"/>
    </location>
</feature>
<comment type="subcellular location">
    <subcellularLocation>
        <location evidence="1">Cell membrane</location>
        <topology evidence="1">Multi-pass membrane protein</topology>
    </subcellularLocation>
</comment>
<dbReference type="PROSITE" id="PS50850">
    <property type="entry name" value="MFS"/>
    <property type="match status" value="1"/>
</dbReference>
<evidence type="ECO:0000256" key="5">
    <source>
        <dbReference type="ARBA" id="ARBA00023136"/>
    </source>
</evidence>
<keyword evidence="9" id="KW-1185">Reference proteome</keyword>
<feature type="transmembrane region" description="Helical" evidence="6">
    <location>
        <begin position="239"/>
        <end position="257"/>
    </location>
</feature>
<feature type="transmembrane region" description="Helical" evidence="6">
    <location>
        <begin position="43"/>
        <end position="62"/>
    </location>
</feature>
<reference evidence="9" key="1">
    <citation type="submission" date="2017-08" db="EMBL/GenBank/DDBJ databases">
        <authorList>
            <person name="Varghese N."/>
            <person name="Submissions S."/>
        </authorList>
    </citation>
    <scope>NUCLEOTIDE SEQUENCE [LARGE SCALE GENOMIC DNA]</scope>
    <source>
        <strain evidence="9">JA234</strain>
    </source>
</reference>
<evidence type="ECO:0000256" key="2">
    <source>
        <dbReference type="ARBA" id="ARBA00022475"/>
    </source>
</evidence>
<keyword evidence="3 6" id="KW-0812">Transmembrane</keyword>
<dbReference type="Proteomes" id="UP000219467">
    <property type="component" value="Unassembled WGS sequence"/>
</dbReference>
<evidence type="ECO:0000256" key="6">
    <source>
        <dbReference type="SAM" id="Phobius"/>
    </source>
</evidence>
<feature type="transmembrane region" description="Helical" evidence="6">
    <location>
        <begin position="200"/>
        <end position="219"/>
    </location>
</feature>
<evidence type="ECO:0000313" key="9">
    <source>
        <dbReference type="Proteomes" id="UP000219467"/>
    </source>
</evidence>
<dbReference type="AlphaFoldDB" id="A0A285CQ57"/>
<evidence type="ECO:0000256" key="1">
    <source>
        <dbReference type="ARBA" id="ARBA00004651"/>
    </source>
</evidence>
<keyword evidence="2" id="KW-1003">Cell membrane</keyword>